<accession>A0ACC6UWB5</accession>
<organism evidence="1 2">
    <name type="scientific">Streptomyces albogriseolus</name>
    <dbReference type="NCBI Taxonomy" id="1887"/>
    <lineage>
        <taxon>Bacteria</taxon>
        <taxon>Bacillati</taxon>
        <taxon>Actinomycetota</taxon>
        <taxon>Actinomycetes</taxon>
        <taxon>Kitasatosporales</taxon>
        <taxon>Streptomycetaceae</taxon>
        <taxon>Streptomyces</taxon>
        <taxon>Streptomyces albogriseolus group</taxon>
    </lineage>
</organism>
<reference evidence="1" key="1">
    <citation type="submission" date="2024-07" db="EMBL/GenBank/DDBJ databases">
        <title>Genome sequencing of plant associated microbes to promote plant fitness in Sorghum bicolor and Oryza sativa.</title>
        <authorList>
            <person name="Coleman-Derr D."/>
        </authorList>
    </citation>
    <scope>NUCLEOTIDE SEQUENCE</scope>
    <source>
        <strain evidence="1">SAI-173</strain>
    </source>
</reference>
<proteinExistence type="predicted"/>
<dbReference type="EMBL" id="JBGCBD010000002">
    <property type="protein sequence ID" value="MEY9815549.1"/>
    <property type="molecule type" value="Genomic_DNA"/>
</dbReference>
<comment type="caution">
    <text evidence="1">The sequence shown here is derived from an EMBL/GenBank/DDBJ whole genome shotgun (WGS) entry which is preliminary data.</text>
</comment>
<protein>
    <submittedName>
        <fullName evidence="1">Uncharacterized protein</fullName>
    </submittedName>
</protein>
<name>A0ACC6UWB5_STRAO</name>
<gene>
    <name evidence="1" type="ORF">RKD21_005806</name>
</gene>
<sequence length="382" mass="41730">MTDAPTHAADIDADTDADGVDETADRKVVEEEQAQIRDFVKGLSADDIKSGNWFTKLAAHAMNAYTQKVDWQYFQDRYAGVPADVIVDQRIKMAARYAALEGGLSAGAYTATVAATIGSLGGASPATVPAAVATMMVDVAFISQLQLRLAYDVSVLYRVPIDVHDPEDLWKLIRVAFTIKSGEAANKTVVKAVPMVVRPLVKKFYSGSVLTAGKALPVVGKHLLQRNVIKIGIPLIGVPLAVLLNRYTTLVAGRHARAVFRNEARIIELAEGLSERSRHPELMLWVAWLVLRANAKAKIADDEALLMRHLVRAVRERHGVADERLAQVVDIDPADVWKRVADETGDLSDVLDAAERVATVDGDLDSREKAILAELRERCRRG</sequence>
<dbReference type="Proteomes" id="UP001565447">
    <property type="component" value="Unassembled WGS sequence"/>
</dbReference>
<evidence type="ECO:0000313" key="1">
    <source>
        <dbReference type="EMBL" id="MEY9815549.1"/>
    </source>
</evidence>
<keyword evidence="2" id="KW-1185">Reference proteome</keyword>
<evidence type="ECO:0000313" key="2">
    <source>
        <dbReference type="Proteomes" id="UP001565447"/>
    </source>
</evidence>